<evidence type="ECO:0000313" key="3">
    <source>
        <dbReference type="Proteomes" id="UP000736335"/>
    </source>
</evidence>
<accession>A0A9P6HF00</accession>
<evidence type="ECO:0000256" key="1">
    <source>
        <dbReference type="SAM" id="MobiDB-lite"/>
    </source>
</evidence>
<keyword evidence="3" id="KW-1185">Reference proteome</keyword>
<feature type="compositionally biased region" description="Polar residues" evidence="1">
    <location>
        <begin position="375"/>
        <end position="390"/>
    </location>
</feature>
<feature type="compositionally biased region" description="Basic and acidic residues" evidence="1">
    <location>
        <begin position="484"/>
        <end position="501"/>
    </location>
</feature>
<reference evidence="2" key="1">
    <citation type="journal article" date="2020" name="Nat. Commun.">
        <title>Large-scale genome sequencing of mycorrhizal fungi provides insights into the early evolution of symbiotic traits.</title>
        <authorList>
            <person name="Miyauchi S."/>
            <person name="Kiss E."/>
            <person name="Kuo A."/>
            <person name="Drula E."/>
            <person name="Kohler A."/>
            <person name="Sanchez-Garcia M."/>
            <person name="Morin E."/>
            <person name="Andreopoulos B."/>
            <person name="Barry K.W."/>
            <person name="Bonito G."/>
            <person name="Buee M."/>
            <person name="Carver A."/>
            <person name="Chen C."/>
            <person name="Cichocki N."/>
            <person name="Clum A."/>
            <person name="Culley D."/>
            <person name="Crous P.W."/>
            <person name="Fauchery L."/>
            <person name="Girlanda M."/>
            <person name="Hayes R.D."/>
            <person name="Keri Z."/>
            <person name="LaButti K."/>
            <person name="Lipzen A."/>
            <person name="Lombard V."/>
            <person name="Magnuson J."/>
            <person name="Maillard F."/>
            <person name="Murat C."/>
            <person name="Nolan M."/>
            <person name="Ohm R.A."/>
            <person name="Pangilinan J."/>
            <person name="Pereira M.F."/>
            <person name="Perotto S."/>
            <person name="Peter M."/>
            <person name="Pfister S."/>
            <person name="Riley R."/>
            <person name="Sitrit Y."/>
            <person name="Stielow J.B."/>
            <person name="Szollosi G."/>
            <person name="Zifcakova L."/>
            <person name="Stursova M."/>
            <person name="Spatafora J.W."/>
            <person name="Tedersoo L."/>
            <person name="Vaario L.M."/>
            <person name="Yamada A."/>
            <person name="Yan M."/>
            <person name="Wang P."/>
            <person name="Xu J."/>
            <person name="Bruns T."/>
            <person name="Baldrian P."/>
            <person name="Vilgalys R."/>
            <person name="Dunand C."/>
            <person name="Henrissat B."/>
            <person name="Grigoriev I.V."/>
            <person name="Hibbett D."/>
            <person name="Nagy L.G."/>
            <person name="Martin F.M."/>
        </authorList>
    </citation>
    <scope>NUCLEOTIDE SEQUENCE</scope>
    <source>
        <strain evidence="2">UH-Tt-Lm1</strain>
    </source>
</reference>
<dbReference type="Pfam" id="PF13805">
    <property type="entry name" value="Pil1"/>
    <property type="match status" value="1"/>
</dbReference>
<dbReference type="GO" id="GO:0005886">
    <property type="term" value="C:plasma membrane"/>
    <property type="evidence" value="ECO:0007669"/>
    <property type="project" value="TreeGrafter"/>
</dbReference>
<evidence type="ECO:0000313" key="2">
    <source>
        <dbReference type="EMBL" id="KAF9785541.1"/>
    </source>
</evidence>
<organism evidence="2 3">
    <name type="scientific">Thelephora terrestris</name>
    <dbReference type="NCBI Taxonomy" id="56493"/>
    <lineage>
        <taxon>Eukaryota</taxon>
        <taxon>Fungi</taxon>
        <taxon>Dikarya</taxon>
        <taxon>Basidiomycota</taxon>
        <taxon>Agaricomycotina</taxon>
        <taxon>Agaricomycetes</taxon>
        <taxon>Thelephorales</taxon>
        <taxon>Thelephoraceae</taxon>
        <taxon>Thelephora</taxon>
    </lineage>
</organism>
<comment type="caution">
    <text evidence="2">The sequence shown here is derived from an EMBL/GenBank/DDBJ whole genome shotgun (WGS) entry which is preliminary data.</text>
</comment>
<dbReference type="GO" id="GO:0008289">
    <property type="term" value="F:lipid binding"/>
    <property type="evidence" value="ECO:0007669"/>
    <property type="project" value="TreeGrafter"/>
</dbReference>
<dbReference type="PANTHER" id="PTHR31962">
    <property type="entry name" value="SPHINGOLIPID LONG CHAIN BASE-RESPONSIVE PROTEIN PIL1"/>
    <property type="match status" value="1"/>
</dbReference>
<sequence>MPGFFSNIIDQAQNAVQSSPLANKLPGGHNRPASPGVQDPNTANTTLSGIRGSSTFAAINHQFRTLKEQYGDSTPYQRMITTSKGVIMDFDGVGKDAKANSKELYIWGQTETEDLKDVTDRLAYFQFVQGSLAESLAKKLNAARLPLKNLRDKEDTLAARRNIRNNYELNIAKLETSSGNQKKINELEELLRKANIDDDPLEKEVQILERKAIKESEHAKWEAFREYGEKLAILAQASEQLLQVLPSLPPSPTRKYEGGKDTAALRAAVQKALDNWKPGQTDFPVKHDAVDLDRSDTKSFGETHANELSTIGQPAPSSSRPKGSGGTTLHDPPVPIPTTSQDTSSKLASSPPVSAPPLQPESLNLSPAPLPAPTITPSDTTPAISHTSGSDPIDPPAKFPQVTPTVAETGVPKSAGPDGPGPASGSLLDVKADHGSQGGAPGNASGSTPKPYESAEDEKKRLEREERERVLNQGPSATPPKFATAEEEKKRLEREEREKILADGGNANPAPGSEKPDENQDDLPPYKEF</sequence>
<dbReference type="GO" id="GO:0070941">
    <property type="term" value="P:eisosome assembly"/>
    <property type="evidence" value="ECO:0007669"/>
    <property type="project" value="TreeGrafter"/>
</dbReference>
<dbReference type="OrthoDB" id="5599269at2759"/>
<protein>
    <submittedName>
        <fullName evidence="2">Eisosome component PIL1-domain-containing protein</fullName>
    </submittedName>
</protein>
<reference evidence="2" key="2">
    <citation type="submission" date="2020-11" db="EMBL/GenBank/DDBJ databases">
        <authorList>
            <consortium name="DOE Joint Genome Institute"/>
            <person name="Kuo A."/>
            <person name="Miyauchi S."/>
            <person name="Kiss E."/>
            <person name="Drula E."/>
            <person name="Kohler A."/>
            <person name="Sanchez-Garcia M."/>
            <person name="Andreopoulos B."/>
            <person name="Barry K.W."/>
            <person name="Bonito G."/>
            <person name="Buee M."/>
            <person name="Carver A."/>
            <person name="Chen C."/>
            <person name="Cichocki N."/>
            <person name="Clum A."/>
            <person name="Culley D."/>
            <person name="Crous P.W."/>
            <person name="Fauchery L."/>
            <person name="Girlanda M."/>
            <person name="Hayes R."/>
            <person name="Keri Z."/>
            <person name="Labutti K."/>
            <person name="Lipzen A."/>
            <person name="Lombard V."/>
            <person name="Magnuson J."/>
            <person name="Maillard F."/>
            <person name="Morin E."/>
            <person name="Murat C."/>
            <person name="Nolan M."/>
            <person name="Ohm R."/>
            <person name="Pangilinan J."/>
            <person name="Pereira M."/>
            <person name="Perotto S."/>
            <person name="Peter M."/>
            <person name="Riley R."/>
            <person name="Sitrit Y."/>
            <person name="Stielow B."/>
            <person name="Szollosi G."/>
            <person name="Zifcakova L."/>
            <person name="Stursova M."/>
            <person name="Spatafora J.W."/>
            <person name="Tedersoo L."/>
            <person name="Vaario L.-M."/>
            <person name="Yamada A."/>
            <person name="Yan M."/>
            <person name="Wang P."/>
            <person name="Xu J."/>
            <person name="Bruns T."/>
            <person name="Baldrian P."/>
            <person name="Vilgalys R."/>
            <person name="Henrissat B."/>
            <person name="Grigoriev I.V."/>
            <person name="Hibbett D."/>
            <person name="Nagy L.G."/>
            <person name="Martin F.M."/>
        </authorList>
    </citation>
    <scope>NUCLEOTIDE SEQUENCE</scope>
    <source>
        <strain evidence="2">UH-Tt-Lm1</strain>
    </source>
</reference>
<feature type="compositionally biased region" description="Basic and acidic residues" evidence="1">
    <location>
        <begin position="514"/>
        <end position="529"/>
    </location>
</feature>
<dbReference type="AlphaFoldDB" id="A0A9P6HF00"/>
<gene>
    <name evidence="2" type="ORF">BJ322DRAFT_1005872</name>
</gene>
<dbReference type="PANTHER" id="PTHR31962:SF1">
    <property type="entry name" value="SPHINGOLIPID LONG CHAIN BASE-RESPONSIVE PROTEIN PIL1"/>
    <property type="match status" value="1"/>
</dbReference>
<feature type="compositionally biased region" description="Polar residues" evidence="1">
    <location>
        <begin position="306"/>
        <end position="321"/>
    </location>
</feature>
<dbReference type="GO" id="GO:0006897">
    <property type="term" value="P:endocytosis"/>
    <property type="evidence" value="ECO:0007669"/>
    <property type="project" value="TreeGrafter"/>
</dbReference>
<feature type="compositionally biased region" description="Low complexity" evidence="1">
    <location>
        <begin position="412"/>
        <end position="426"/>
    </location>
</feature>
<dbReference type="Proteomes" id="UP000736335">
    <property type="component" value="Unassembled WGS sequence"/>
</dbReference>
<dbReference type="InterPro" id="IPR027267">
    <property type="entry name" value="AH/BAR_dom_sf"/>
</dbReference>
<feature type="region of interest" description="Disordered" evidence="1">
    <location>
        <begin position="305"/>
        <end position="529"/>
    </location>
</feature>
<feature type="compositionally biased region" description="Basic and acidic residues" evidence="1">
    <location>
        <begin position="457"/>
        <end position="470"/>
    </location>
</feature>
<dbReference type="GO" id="GO:0036286">
    <property type="term" value="C:eisosome filament"/>
    <property type="evidence" value="ECO:0007669"/>
    <property type="project" value="TreeGrafter"/>
</dbReference>
<proteinExistence type="predicted"/>
<dbReference type="InterPro" id="IPR028245">
    <property type="entry name" value="PIL1/LSP1"/>
</dbReference>
<dbReference type="EMBL" id="WIUZ02000007">
    <property type="protein sequence ID" value="KAF9785541.1"/>
    <property type="molecule type" value="Genomic_DNA"/>
</dbReference>
<feature type="region of interest" description="Disordered" evidence="1">
    <location>
        <begin position="19"/>
        <end position="47"/>
    </location>
</feature>
<name>A0A9P6HF00_9AGAM</name>
<dbReference type="Gene3D" id="1.20.1270.60">
    <property type="entry name" value="Arfaptin homology (AH) domain/BAR domain"/>
    <property type="match status" value="1"/>
</dbReference>